<name>A0A3R9KVN8_STROR</name>
<accession>A0A3R9KVN8</accession>
<evidence type="ECO:0000313" key="2">
    <source>
        <dbReference type="EMBL" id="RSJ66732.1"/>
    </source>
</evidence>
<dbReference type="AlphaFoldDB" id="A0A3R9KVN8"/>
<protein>
    <recommendedName>
        <fullName evidence="1">DUF4274 domain-containing protein</fullName>
    </recommendedName>
</protein>
<organism evidence="2 3">
    <name type="scientific">Streptococcus oralis</name>
    <dbReference type="NCBI Taxonomy" id="1303"/>
    <lineage>
        <taxon>Bacteria</taxon>
        <taxon>Bacillati</taxon>
        <taxon>Bacillota</taxon>
        <taxon>Bacilli</taxon>
        <taxon>Lactobacillales</taxon>
        <taxon>Streptococcaceae</taxon>
        <taxon>Streptococcus</taxon>
    </lineage>
</organism>
<evidence type="ECO:0000313" key="3">
    <source>
        <dbReference type="Proteomes" id="UP000280182"/>
    </source>
</evidence>
<gene>
    <name evidence="2" type="ORF">D8802_07630</name>
</gene>
<comment type="caution">
    <text evidence="2">The sequence shown here is derived from an EMBL/GenBank/DDBJ whole genome shotgun (WGS) entry which is preliminary data.</text>
</comment>
<feature type="domain" description="DUF4274" evidence="1">
    <location>
        <begin position="30"/>
        <end position="62"/>
    </location>
</feature>
<dbReference type="EMBL" id="RJPJ01000009">
    <property type="protein sequence ID" value="RSJ66732.1"/>
    <property type="molecule type" value="Genomic_DNA"/>
</dbReference>
<sequence>MDATKLNQLSYILYSESNAEAVKLVKSIDSEDELFVLLDNYNWDNGFEVPEAIINHPNCTLSSLISFSSSRWYTIFT</sequence>
<dbReference type="Pfam" id="PF14096">
    <property type="entry name" value="DUF4274"/>
    <property type="match status" value="1"/>
</dbReference>
<evidence type="ECO:0000259" key="1">
    <source>
        <dbReference type="Pfam" id="PF14096"/>
    </source>
</evidence>
<dbReference type="Proteomes" id="UP000280182">
    <property type="component" value="Unassembled WGS sequence"/>
</dbReference>
<reference evidence="2 3" key="1">
    <citation type="submission" date="2018-11" db="EMBL/GenBank/DDBJ databases">
        <title>Species Designations Belie Phenotypic and Genotypic Heterogeneity in Oral Streptococci.</title>
        <authorList>
            <person name="Velsko I."/>
        </authorList>
    </citation>
    <scope>NUCLEOTIDE SEQUENCE [LARGE SCALE GENOMIC DNA]</scope>
    <source>
        <strain evidence="2 3">BCC12</strain>
    </source>
</reference>
<dbReference type="InterPro" id="IPR025369">
    <property type="entry name" value="DUF4274"/>
</dbReference>
<proteinExistence type="predicted"/>